<evidence type="ECO:0008006" key="3">
    <source>
        <dbReference type="Google" id="ProtNLM"/>
    </source>
</evidence>
<dbReference type="Proteomes" id="UP001365405">
    <property type="component" value="Unassembled WGS sequence"/>
</dbReference>
<accession>A0ABU9CRX1</accession>
<organism evidence="1 2">
    <name type="scientific">Pseudaquabacterium inlustre</name>
    <dbReference type="NCBI Taxonomy" id="2984192"/>
    <lineage>
        <taxon>Bacteria</taxon>
        <taxon>Pseudomonadati</taxon>
        <taxon>Pseudomonadota</taxon>
        <taxon>Betaproteobacteria</taxon>
        <taxon>Burkholderiales</taxon>
        <taxon>Sphaerotilaceae</taxon>
        <taxon>Pseudaquabacterium</taxon>
    </lineage>
</organism>
<comment type="caution">
    <text evidence="1">The sequence shown here is derived from an EMBL/GenBank/DDBJ whole genome shotgun (WGS) entry which is preliminary data.</text>
</comment>
<gene>
    <name evidence="1" type="ORF">AACH10_24180</name>
</gene>
<dbReference type="RefSeq" id="WP_341413114.1">
    <property type="nucleotide sequence ID" value="NZ_JBBUTH010000011.1"/>
</dbReference>
<reference evidence="1 2" key="1">
    <citation type="submission" date="2024-04" db="EMBL/GenBank/DDBJ databases">
        <title>Novel species of the genus Ideonella isolated from streams.</title>
        <authorList>
            <person name="Lu H."/>
        </authorList>
    </citation>
    <scope>NUCLEOTIDE SEQUENCE [LARGE SCALE GENOMIC DNA]</scope>
    <source>
        <strain evidence="1 2">DXS22W</strain>
    </source>
</reference>
<evidence type="ECO:0000313" key="2">
    <source>
        <dbReference type="Proteomes" id="UP001365405"/>
    </source>
</evidence>
<keyword evidence="2" id="KW-1185">Reference proteome</keyword>
<proteinExistence type="predicted"/>
<sequence length="101" mass="11434">MSADDDFAFALPAFKPDEALQRLKRELRDAGLTEREGRFERRGTVLARAAVDGATLKLARVKRPSRSSPEWIEKTAKNSAELRDFVADLKRQLAQWSDSDD</sequence>
<protein>
    <recommendedName>
        <fullName evidence="3">DUF4268 domain-containing protein</fullName>
    </recommendedName>
</protein>
<name>A0ABU9CRX1_9BURK</name>
<evidence type="ECO:0000313" key="1">
    <source>
        <dbReference type="EMBL" id="MEK8053377.1"/>
    </source>
</evidence>
<dbReference type="EMBL" id="JBBUTH010000011">
    <property type="protein sequence ID" value="MEK8053377.1"/>
    <property type="molecule type" value="Genomic_DNA"/>
</dbReference>